<proteinExistence type="predicted"/>
<dbReference type="AlphaFoldDB" id="A0A0R1RNY9"/>
<evidence type="ECO:0000313" key="3">
    <source>
        <dbReference type="Proteomes" id="UP000051697"/>
    </source>
</evidence>
<feature type="transmembrane region" description="Helical" evidence="1">
    <location>
        <begin position="98"/>
        <end position="115"/>
    </location>
</feature>
<accession>A0A0R1RNY9</accession>
<keyword evidence="1" id="KW-0812">Transmembrane</keyword>
<keyword evidence="1" id="KW-1133">Transmembrane helix</keyword>
<sequence length="118" mass="13899">MKKLFNWYLESMSFNIRLGKTTGIIYYLCRTCILGILLMLIFVWIKVHGSAVNILDWVIIIYLSIGILLYSFTAKYIDVFAKEKKHLTIFTYGDWSKVGFIYLLIWPWAVIGIYQNNN</sequence>
<name>A0A0R1RNY9_9LACO</name>
<evidence type="ECO:0000256" key="1">
    <source>
        <dbReference type="SAM" id="Phobius"/>
    </source>
</evidence>
<protein>
    <submittedName>
        <fullName evidence="2">Uncharacterized protein</fullName>
    </submittedName>
</protein>
<gene>
    <name evidence="2" type="ORF">FC70_GL000146</name>
</gene>
<dbReference type="EMBL" id="AZFE01000002">
    <property type="protein sequence ID" value="KRL58073.1"/>
    <property type="molecule type" value="Genomic_DNA"/>
</dbReference>
<organism evidence="2 3">
    <name type="scientific">Paucilactobacillus oligofermentans DSM 15707 = LMG 22743</name>
    <dbReference type="NCBI Taxonomy" id="1423778"/>
    <lineage>
        <taxon>Bacteria</taxon>
        <taxon>Bacillati</taxon>
        <taxon>Bacillota</taxon>
        <taxon>Bacilli</taxon>
        <taxon>Lactobacillales</taxon>
        <taxon>Lactobacillaceae</taxon>
        <taxon>Paucilactobacillus</taxon>
    </lineage>
</organism>
<dbReference type="KEGG" id="lol:LACOL_1627"/>
<keyword evidence="3" id="KW-1185">Reference proteome</keyword>
<keyword evidence="1" id="KW-0472">Membrane</keyword>
<evidence type="ECO:0000313" key="2">
    <source>
        <dbReference type="EMBL" id="KRL58073.1"/>
    </source>
</evidence>
<dbReference type="PATRIC" id="fig|1423778.4.peg.162"/>
<feature type="transmembrane region" description="Helical" evidence="1">
    <location>
        <begin position="57"/>
        <end position="77"/>
    </location>
</feature>
<dbReference type="Proteomes" id="UP000051697">
    <property type="component" value="Unassembled WGS sequence"/>
</dbReference>
<reference evidence="2 3" key="1">
    <citation type="journal article" date="2015" name="Genome Announc.">
        <title>Expanding the biotechnology potential of lactobacilli through comparative genomics of 213 strains and associated genera.</title>
        <authorList>
            <person name="Sun Z."/>
            <person name="Harris H.M."/>
            <person name="McCann A."/>
            <person name="Guo C."/>
            <person name="Argimon S."/>
            <person name="Zhang W."/>
            <person name="Yang X."/>
            <person name="Jeffery I.B."/>
            <person name="Cooney J.C."/>
            <person name="Kagawa T.F."/>
            <person name="Liu W."/>
            <person name="Song Y."/>
            <person name="Salvetti E."/>
            <person name="Wrobel A."/>
            <person name="Rasinkangas P."/>
            <person name="Parkhill J."/>
            <person name="Rea M.C."/>
            <person name="O'Sullivan O."/>
            <person name="Ritari J."/>
            <person name="Douillard F.P."/>
            <person name="Paul Ross R."/>
            <person name="Yang R."/>
            <person name="Briner A.E."/>
            <person name="Felis G.E."/>
            <person name="de Vos W.M."/>
            <person name="Barrangou R."/>
            <person name="Klaenhammer T.R."/>
            <person name="Caufield P.W."/>
            <person name="Cui Y."/>
            <person name="Zhang H."/>
            <person name="O'Toole P.W."/>
        </authorList>
    </citation>
    <scope>NUCLEOTIDE SEQUENCE [LARGE SCALE GENOMIC DNA]</scope>
    <source>
        <strain evidence="2 3">DSM 15707</strain>
    </source>
</reference>
<dbReference type="RefSeq" id="WP_057889109.1">
    <property type="nucleotide sequence ID" value="NZ_AZFE01000002.1"/>
</dbReference>
<comment type="caution">
    <text evidence="2">The sequence shown here is derived from an EMBL/GenBank/DDBJ whole genome shotgun (WGS) entry which is preliminary data.</text>
</comment>
<feature type="transmembrane region" description="Helical" evidence="1">
    <location>
        <begin position="24"/>
        <end position="45"/>
    </location>
</feature>